<gene>
    <name evidence="3" type="ORF">JKF63_03728</name>
</gene>
<dbReference type="Proteomes" id="UP000674318">
    <property type="component" value="Chromosome 28"/>
</dbReference>
<evidence type="ECO:0000256" key="2">
    <source>
        <dbReference type="SAM" id="Phobius"/>
    </source>
</evidence>
<keyword evidence="2" id="KW-1133">Transmembrane helix</keyword>
<feature type="region of interest" description="Disordered" evidence="1">
    <location>
        <begin position="87"/>
        <end position="108"/>
    </location>
</feature>
<protein>
    <submittedName>
        <fullName evidence="3">Uncharacterized protein</fullName>
    </submittedName>
</protein>
<feature type="compositionally biased region" description="Polar residues" evidence="1">
    <location>
        <begin position="95"/>
        <end position="108"/>
    </location>
</feature>
<dbReference type="OrthoDB" id="265366at2759"/>
<dbReference type="RefSeq" id="XP_067755966.1">
    <property type="nucleotide sequence ID" value="XM_067899727.1"/>
</dbReference>
<dbReference type="KEGG" id="phet:94289804"/>
<reference evidence="3 4" key="1">
    <citation type="submission" date="2021-02" db="EMBL/GenBank/DDBJ databases">
        <title>Porcisia hertigi Genome sequencing and assembly.</title>
        <authorList>
            <person name="Almutairi H."/>
            <person name="Gatherer D."/>
        </authorList>
    </citation>
    <scope>NUCLEOTIDE SEQUENCE [LARGE SCALE GENOMIC DNA]</scope>
    <source>
        <strain evidence="3 4">C119</strain>
    </source>
</reference>
<name>A0A836L8C1_9TRYP</name>
<proteinExistence type="predicted"/>
<sequence length="108" mass="11404">MATKVLSLLTQNLANNPTAFPDIGTVSHDEGDALIVIFLSLAIVLLTIGTCVFVRLCRSRGNAPCRYTGTARRCTAPSPRAGDDFIGCNEGDLSGRSQGPSQPSTHDI</sequence>
<keyword evidence="4" id="KW-1185">Reference proteome</keyword>
<comment type="caution">
    <text evidence="3">The sequence shown here is derived from an EMBL/GenBank/DDBJ whole genome shotgun (WGS) entry which is preliminary data.</text>
</comment>
<keyword evidence="2" id="KW-0812">Transmembrane</keyword>
<organism evidence="3 4">
    <name type="scientific">Porcisia hertigi</name>
    <dbReference type="NCBI Taxonomy" id="2761500"/>
    <lineage>
        <taxon>Eukaryota</taxon>
        <taxon>Discoba</taxon>
        <taxon>Euglenozoa</taxon>
        <taxon>Kinetoplastea</taxon>
        <taxon>Metakinetoplastina</taxon>
        <taxon>Trypanosomatida</taxon>
        <taxon>Trypanosomatidae</taxon>
        <taxon>Leishmaniinae</taxon>
        <taxon>Porcisia</taxon>
    </lineage>
</organism>
<evidence type="ECO:0000256" key="1">
    <source>
        <dbReference type="SAM" id="MobiDB-lite"/>
    </source>
</evidence>
<dbReference type="GeneID" id="94289804"/>
<feature type="transmembrane region" description="Helical" evidence="2">
    <location>
        <begin position="33"/>
        <end position="56"/>
    </location>
</feature>
<accession>A0A836L8C1</accession>
<keyword evidence="2" id="KW-0472">Membrane</keyword>
<dbReference type="EMBL" id="JAFJZO010000028">
    <property type="protein sequence ID" value="KAG5500632.1"/>
    <property type="molecule type" value="Genomic_DNA"/>
</dbReference>
<evidence type="ECO:0000313" key="3">
    <source>
        <dbReference type="EMBL" id="KAG5500632.1"/>
    </source>
</evidence>
<dbReference type="AlphaFoldDB" id="A0A836L8C1"/>
<evidence type="ECO:0000313" key="4">
    <source>
        <dbReference type="Proteomes" id="UP000674318"/>
    </source>
</evidence>